<dbReference type="Proteomes" id="UP000236173">
    <property type="component" value="Unassembled WGS sequence"/>
</dbReference>
<dbReference type="Pfam" id="PF05050">
    <property type="entry name" value="Methyltransf_21"/>
    <property type="match status" value="1"/>
</dbReference>
<accession>A0A2H5X915</accession>
<evidence type="ECO:0000313" key="3">
    <source>
        <dbReference type="Proteomes" id="UP000236173"/>
    </source>
</evidence>
<dbReference type="InterPro" id="IPR029063">
    <property type="entry name" value="SAM-dependent_MTases_sf"/>
</dbReference>
<keyword evidence="2" id="KW-0489">Methyltransferase</keyword>
<gene>
    <name evidence="2" type="primary">pcm_1</name>
    <name evidence="2" type="ORF">HRbin17_00168</name>
</gene>
<sequence>MAKGLSFAATVLLLLQRKVKTATSLYHIGGWRRVWQALWAKVHQPLMKWREEWEWVQIDGCDYVLVPHVQGFRMLVSSTDVGIGRELAFYRVHEPLVTNLLPGFVRQGDTVLDIGANIGYYTLLLSRLVGPNGCVIAVEPHPANAHLLRLNLRLNGINNVQVVSAAVSDGEGQATLFEAEGSNWHSLHPTDRTAGKTLLVTTLTVDTLARQTARPIALVRMDIEGWELNALRGGAQTLARDCPALIVEFHPFYTGQDAVRDTLAWLRSFGYERGFYVLRADDFPWVKRPRRVWERSLSALLSDPSLLDERECFTLLLESPARS</sequence>
<dbReference type="EMBL" id="BEHT01000002">
    <property type="protein sequence ID" value="GBC97679.1"/>
    <property type="molecule type" value="Genomic_DNA"/>
</dbReference>
<dbReference type="SUPFAM" id="SSF53335">
    <property type="entry name" value="S-adenosyl-L-methionine-dependent methyltransferases"/>
    <property type="match status" value="1"/>
</dbReference>
<dbReference type="NCBIfam" id="TIGR01444">
    <property type="entry name" value="fkbM_fam"/>
    <property type="match status" value="1"/>
</dbReference>
<dbReference type="AlphaFoldDB" id="A0A2H5X915"/>
<proteinExistence type="predicted"/>
<dbReference type="GO" id="GO:0004719">
    <property type="term" value="F:protein-L-isoaspartate (D-aspartate) O-methyltransferase activity"/>
    <property type="evidence" value="ECO:0007669"/>
    <property type="project" value="UniProtKB-EC"/>
</dbReference>
<organism evidence="2 3">
    <name type="scientific">Candidatus Fervidibacter japonicus</name>
    <dbReference type="NCBI Taxonomy" id="2035412"/>
    <lineage>
        <taxon>Bacteria</taxon>
        <taxon>Candidatus Fervidibacterota</taxon>
        <taxon>Candidatus Fervidibacter</taxon>
    </lineage>
</organism>
<evidence type="ECO:0000313" key="2">
    <source>
        <dbReference type="EMBL" id="GBC97679.1"/>
    </source>
</evidence>
<dbReference type="EC" id="2.1.1.77" evidence="2"/>
<dbReference type="InterPro" id="IPR052514">
    <property type="entry name" value="SAM-dependent_MTase"/>
</dbReference>
<dbReference type="GO" id="GO:0032259">
    <property type="term" value="P:methylation"/>
    <property type="evidence" value="ECO:0007669"/>
    <property type="project" value="UniProtKB-KW"/>
</dbReference>
<reference evidence="3" key="1">
    <citation type="submission" date="2017-09" db="EMBL/GenBank/DDBJ databases">
        <title>Metaegenomics of thermophilic ammonia-oxidizing enrichment culture.</title>
        <authorList>
            <person name="Kato S."/>
            <person name="Suzuki K."/>
        </authorList>
    </citation>
    <scope>NUCLEOTIDE SEQUENCE [LARGE SCALE GENOMIC DNA]</scope>
</reference>
<dbReference type="PANTHER" id="PTHR34203:SF15">
    <property type="entry name" value="SLL1173 PROTEIN"/>
    <property type="match status" value="1"/>
</dbReference>
<comment type="caution">
    <text evidence="2">The sequence shown here is derived from an EMBL/GenBank/DDBJ whole genome shotgun (WGS) entry which is preliminary data.</text>
</comment>
<evidence type="ECO:0000259" key="1">
    <source>
        <dbReference type="Pfam" id="PF05050"/>
    </source>
</evidence>
<protein>
    <submittedName>
        <fullName evidence="2">Protein-L-isoaspartate O-methyltransferase</fullName>
        <ecNumber evidence="2">2.1.1.77</ecNumber>
    </submittedName>
</protein>
<dbReference type="InterPro" id="IPR006342">
    <property type="entry name" value="FkbM_mtfrase"/>
</dbReference>
<keyword evidence="2" id="KW-0808">Transferase</keyword>
<feature type="domain" description="Methyltransferase FkbM" evidence="1">
    <location>
        <begin position="113"/>
        <end position="272"/>
    </location>
</feature>
<dbReference type="PANTHER" id="PTHR34203">
    <property type="entry name" value="METHYLTRANSFERASE, FKBM FAMILY PROTEIN"/>
    <property type="match status" value="1"/>
</dbReference>
<dbReference type="Gene3D" id="3.40.50.150">
    <property type="entry name" value="Vaccinia Virus protein VP39"/>
    <property type="match status" value="1"/>
</dbReference>
<name>A0A2H5X915_9BACT</name>